<dbReference type="GO" id="GO:0006747">
    <property type="term" value="P:FAD biosynthetic process"/>
    <property type="evidence" value="ECO:0007669"/>
    <property type="project" value="UniProtKB-UniRule"/>
</dbReference>
<dbReference type="GO" id="GO:0009231">
    <property type="term" value="P:riboflavin biosynthetic process"/>
    <property type="evidence" value="ECO:0007669"/>
    <property type="project" value="InterPro"/>
</dbReference>
<dbReference type="EMBL" id="CP116968">
    <property type="protein sequence ID" value="WNM61834.1"/>
    <property type="molecule type" value="Genomic_DNA"/>
</dbReference>
<comment type="pathway">
    <text evidence="3 15">Cofactor biosynthesis; FMN biosynthesis; FMN from riboflavin (ATP route): step 1/1.</text>
</comment>
<dbReference type="RefSeq" id="WP_312744436.1">
    <property type="nucleotide sequence ID" value="NZ_CP116968.1"/>
</dbReference>
<dbReference type="InterPro" id="IPR014729">
    <property type="entry name" value="Rossmann-like_a/b/a_fold"/>
</dbReference>
<dbReference type="InterPro" id="IPR002606">
    <property type="entry name" value="Riboflavin_kinase_bac"/>
</dbReference>
<evidence type="ECO:0000256" key="7">
    <source>
        <dbReference type="ARBA" id="ARBA00022695"/>
    </source>
</evidence>
<feature type="domain" description="Riboflavin kinase" evidence="16">
    <location>
        <begin position="182"/>
        <end position="306"/>
    </location>
</feature>
<keyword evidence="7 15" id="KW-0548">Nucleotidyltransferase</keyword>
<dbReference type="Pfam" id="PF01687">
    <property type="entry name" value="Flavokinase"/>
    <property type="match status" value="1"/>
</dbReference>
<dbReference type="Gene3D" id="2.40.30.30">
    <property type="entry name" value="Riboflavin kinase-like"/>
    <property type="match status" value="1"/>
</dbReference>
<evidence type="ECO:0000256" key="15">
    <source>
        <dbReference type="PIRNR" id="PIRNR004491"/>
    </source>
</evidence>
<evidence type="ECO:0000256" key="1">
    <source>
        <dbReference type="ARBA" id="ARBA00002121"/>
    </source>
</evidence>
<dbReference type="AlphaFoldDB" id="A0AA96GPD6"/>
<dbReference type="InterPro" id="IPR015865">
    <property type="entry name" value="Riboflavin_kinase_bac/euk"/>
</dbReference>
<keyword evidence="6 15" id="KW-0808">Transferase</keyword>
<reference evidence="17 18" key="1">
    <citation type="submission" date="2023-01" db="EMBL/GenBank/DDBJ databases">
        <title>Cultivation and genomic characterization of new, ubiquitous marine nitrite-oxidizing bacteria from the Nitrospirales.</title>
        <authorList>
            <person name="Mueller A.J."/>
            <person name="Daebeler A."/>
            <person name="Herbold C.W."/>
            <person name="Kirkegaard R.H."/>
            <person name="Daims H."/>
        </authorList>
    </citation>
    <scope>NUCLEOTIDE SEQUENCE [LARGE SCALE GENOMIC DNA]</scope>
    <source>
        <strain evidence="17 18">DK</strain>
    </source>
</reference>
<comment type="catalytic activity">
    <reaction evidence="13 15">
        <text>riboflavin + ATP = FMN + ADP + H(+)</text>
        <dbReference type="Rhea" id="RHEA:14357"/>
        <dbReference type="ChEBI" id="CHEBI:15378"/>
        <dbReference type="ChEBI" id="CHEBI:30616"/>
        <dbReference type="ChEBI" id="CHEBI:57986"/>
        <dbReference type="ChEBI" id="CHEBI:58210"/>
        <dbReference type="ChEBI" id="CHEBI:456216"/>
        <dbReference type="EC" id="2.7.1.26"/>
    </reaction>
</comment>
<dbReference type="InterPro" id="IPR023465">
    <property type="entry name" value="Riboflavin_kinase_dom_sf"/>
</dbReference>
<dbReference type="PANTHER" id="PTHR22749:SF6">
    <property type="entry name" value="RIBOFLAVIN KINASE"/>
    <property type="match status" value="1"/>
</dbReference>
<dbReference type="Pfam" id="PF06574">
    <property type="entry name" value="FAD_syn"/>
    <property type="match status" value="1"/>
</dbReference>
<dbReference type="KEGG" id="nneo:PQG83_19140"/>
<evidence type="ECO:0000256" key="12">
    <source>
        <dbReference type="ARBA" id="ARBA00023268"/>
    </source>
</evidence>
<dbReference type="Proteomes" id="UP001302494">
    <property type="component" value="Chromosome"/>
</dbReference>
<evidence type="ECO:0000313" key="18">
    <source>
        <dbReference type="Proteomes" id="UP001302494"/>
    </source>
</evidence>
<dbReference type="NCBIfam" id="NF004160">
    <property type="entry name" value="PRK05627.1-3"/>
    <property type="match status" value="1"/>
</dbReference>
<evidence type="ECO:0000259" key="16">
    <source>
        <dbReference type="SMART" id="SM00904"/>
    </source>
</evidence>
<dbReference type="InterPro" id="IPR023468">
    <property type="entry name" value="Riboflavin_kinase"/>
</dbReference>
<keyword evidence="4 15" id="KW-0285">Flavoprotein</keyword>
<protein>
    <recommendedName>
        <fullName evidence="15">Riboflavin biosynthesis protein</fullName>
    </recommendedName>
    <domain>
        <recommendedName>
            <fullName evidence="15">Riboflavin kinase</fullName>
            <ecNumber evidence="15">2.7.1.26</ecNumber>
        </recommendedName>
        <alternativeName>
            <fullName evidence="15">Flavokinase</fullName>
        </alternativeName>
    </domain>
    <domain>
        <recommendedName>
            <fullName evidence="15">FMN adenylyltransferase</fullName>
            <ecNumber evidence="15">2.7.7.2</ecNumber>
        </recommendedName>
        <alternativeName>
            <fullName evidence="15">FAD pyrophosphorylase</fullName>
        </alternativeName>
        <alternativeName>
            <fullName evidence="15">FAD synthase</fullName>
        </alternativeName>
    </domain>
</protein>
<keyword evidence="12" id="KW-0511">Multifunctional enzyme</keyword>
<dbReference type="NCBIfam" id="NF004162">
    <property type="entry name" value="PRK05627.1-5"/>
    <property type="match status" value="1"/>
</dbReference>
<keyword evidence="9 15" id="KW-0418">Kinase</keyword>
<name>A0AA96GPD6_9BACT</name>
<accession>A0AA96GPD6</accession>
<evidence type="ECO:0000256" key="6">
    <source>
        <dbReference type="ARBA" id="ARBA00022679"/>
    </source>
</evidence>
<dbReference type="GO" id="GO:0008531">
    <property type="term" value="F:riboflavin kinase activity"/>
    <property type="evidence" value="ECO:0007669"/>
    <property type="project" value="UniProtKB-UniRule"/>
</dbReference>
<proteinExistence type="inferred from homology"/>
<dbReference type="GO" id="GO:0009398">
    <property type="term" value="P:FMN biosynthetic process"/>
    <property type="evidence" value="ECO:0007669"/>
    <property type="project" value="UniProtKB-UniRule"/>
</dbReference>
<evidence type="ECO:0000256" key="10">
    <source>
        <dbReference type="ARBA" id="ARBA00022827"/>
    </source>
</evidence>
<evidence type="ECO:0000256" key="4">
    <source>
        <dbReference type="ARBA" id="ARBA00022630"/>
    </source>
</evidence>
<keyword evidence="5 15" id="KW-0288">FMN</keyword>
<evidence type="ECO:0000256" key="9">
    <source>
        <dbReference type="ARBA" id="ARBA00022777"/>
    </source>
</evidence>
<dbReference type="EC" id="2.7.1.26" evidence="15"/>
<keyword evidence="11 15" id="KW-0067">ATP-binding</keyword>
<organism evidence="17 18">
    <name type="scientific">Candidatus Nitrospira neomarina</name>
    <dbReference type="NCBI Taxonomy" id="3020899"/>
    <lineage>
        <taxon>Bacteria</taxon>
        <taxon>Pseudomonadati</taxon>
        <taxon>Nitrospirota</taxon>
        <taxon>Nitrospiria</taxon>
        <taxon>Nitrospirales</taxon>
        <taxon>Nitrospiraceae</taxon>
        <taxon>Nitrospira</taxon>
    </lineage>
</organism>
<dbReference type="Gene3D" id="3.40.50.620">
    <property type="entry name" value="HUPs"/>
    <property type="match status" value="1"/>
</dbReference>
<dbReference type="GO" id="GO:0003919">
    <property type="term" value="F:FMN adenylyltransferase activity"/>
    <property type="evidence" value="ECO:0007669"/>
    <property type="project" value="UniProtKB-UniRule"/>
</dbReference>
<evidence type="ECO:0000256" key="11">
    <source>
        <dbReference type="ARBA" id="ARBA00022840"/>
    </source>
</evidence>
<evidence type="ECO:0000256" key="5">
    <source>
        <dbReference type="ARBA" id="ARBA00022643"/>
    </source>
</evidence>
<dbReference type="NCBIfam" id="TIGR00083">
    <property type="entry name" value="ribF"/>
    <property type="match status" value="1"/>
</dbReference>
<comment type="catalytic activity">
    <reaction evidence="14 15">
        <text>FMN + ATP + H(+) = FAD + diphosphate</text>
        <dbReference type="Rhea" id="RHEA:17237"/>
        <dbReference type="ChEBI" id="CHEBI:15378"/>
        <dbReference type="ChEBI" id="CHEBI:30616"/>
        <dbReference type="ChEBI" id="CHEBI:33019"/>
        <dbReference type="ChEBI" id="CHEBI:57692"/>
        <dbReference type="ChEBI" id="CHEBI:58210"/>
        <dbReference type="EC" id="2.7.7.2"/>
    </reaction>
</comment>
<dbReference type="InterPro" id="IPR015864">
    <property type="entry name" value="FAD_synthase"/>
</dbReference>
<evidence type="ECO:0000256" key="2">
    <source>
        <dbReference type="ARBA" id="ARBA00004726"/>
    </source>
</evidence>
<dbReference type="SUPFAM" id="SSF52374">
    <property type="entry name" value="Nucleotidylyl transferase"/>
    <property type="match status" value="1"/>
</dbReference>
<dbReference type="SMART" id="SM00904">
    <property type="entry name" value="Flavokinase"/>
    <property type="match status" value="1"/>
</dbReference>
<evidence type="ECO:0000256" key="8">
    <source>
        <dbReference type="ARBA" id="ARBA00022741"/>
    </source>
</evidence>
<evidence type="ECO:0000256" key="14">
    <source>
        <dbReference type="ARBA" id="ARBA00049494"/>
    </source>
</evidence>
<gene>
    <name evidence="17" type="ORF">PQG83_19140</name>
</gene>
<dbReference type="PIRSF" id="PIRSF004491">
    <property type="entry name" value="FAD_Synth"/>
    <property type="match status" value="1"/>
</dbReference>
<comment type="function">
    <text evidence="1">Catalyzes the phosphorylation of riboflavin to FMN followed by the adenylation of FMN to FAD.</text>
</comment>
<keyword evidence="18" id="KW-1185">Reference proteome</keyword>
<keyword evidence="8 15" id="KW-0547">Nucleotide-binding</keyword>
<keyword evidence="10 15" id="KW-0274">FAD</keyword>
<dbReference type="CDD" id="cd02064">
    <property type="entry name" value="FAD_synthetase_N"/>
    <property type="match status" value="1"/>
</dbReference>
<dbReference type="SUPFAM" id="SSF82114">
    <property type="entry name" value="Riboflavin kinase-like"/>
    <property type="match status" value="1"/>
</dbReference>
<dbReference type="PANTHER" id="PTHR22749">
    <property type="entry name" value="RIBOFLAVIN KINASE/FMN ADENYLYLTRANSFERASE"/>
    <property type="match status" value="1"/>
</dbReference>
<evidence type="ECO:0000256" key="3">
    <source>
        <dbReference type="ARBA" id="ARBA00005201"/>
    </source>
</evidence>
<dbReference type="EC" id="2.7.7.2" evidence="15"/>
<comment type="pathway">
    <text evidence="2 15">Cofactor biosynthesis; FAD biosynthesis; FAD from FMN: step 1/1.</text>
</comment>
<dbReference type="GO" id="GO:0005524">
    <property type="term" value="F:ATP binding"/>
    <property type="evidence" value="ECO:0007669"/>
    <property type="project" value="UniProtKB-UniRule"/>
</dbReference>
<evidence type="ECO:0000313" key="17">
    <source>
        <dbReference type="EMBL" id="WNM61834.1"/>
    </source>
</evidence>
<sequence length="323" mass="35537">MKISRGLPTVRPAPCPVLTIGNFDGQHLGHRALVQAVVDCARQINGYPMVLSFAPHPVEVLRPGSVHKFLSDDHEKIAFFERLGVGELVILPFTKELAGLRPDEFVRQVLHDGLGIRKLFVGENFVFGKERSGGVKDLIALGTQADFSVEPMAPVIVGQKVVSSTRIRQCLTVGDVGQGAQCLGRPYMLEGIVISGEKRGKQFGWPTANLRLPGHRVLPADGVYATLTVLKGECLDSIAYIGTRPTFSEEERLLEVHMFDKTLQLYGEDISVHFIERVRGDMVFANSQDLVSQMDQDGRRAREILRNYSGGPRIPAVVQGESV</sequence>
<evidence type="ECO:0000256" key="13">
    <source>
        <dbReference type="ARBA" id="ARBA00047880"/>
    </source>
</evidence>
<dbReference type="FunFam" id="3.40.50.620:FF:000021">
    <property type="entry name" value="Riboflavin biosynthesis protein"/>
    <property type="match status" value="1"/>
</dbReference>
<comment type="similarity">
    <text evidence="15">Belongs to the ribF family.</text>
</comment>